<feature type="region of interest" description="Disordered" evidence="10">
    <location>
        <begin position="247"/>
        <end position="291"/>
    </location>
</feature>
<dbReference type="Proteomes" id="UP001162483">
    <property type="component" value="Unassembled WGS sequence"/>
</dbReference>
<protein>
    <recommendedName>
        <fullName evidence="9">Na(+)/H(+) exchange regulatory cofactor NHE-RF</fullName>
    </recommendedName>
</protein>
<feature type="domain" description="PDZ" evidence="11">
    <location>
        <begin position="128"/>
        <end position="208"/>
    </location>
</feature>
<evidence type="ECO:0000256" key="1">
    <source>
        <dbReference type="ARBA" id="ARBA00004105"/>
    </source>
</evidence>
<dbReference type="InterPro" id="IPR017300">
    <property type="entry name" value="NHERF-1/NHERF-2"/>
</dbReference>
<feature type="region of interest" description="Disordered" evidence="10">
    <location>
        <begin position="84"/>
        <end position="104"/>
    </location>
</feature>
<feature type="domain" description="PDZ" evidence="11">
    <location>
        <begin position="6"/>
        <end position="86"/>
    </location>
</feature>
<keyword evidence="5" id="KW-0879">Wnt signaling pathway</keyword>
<proteinExistence type="predicted"/>
<dbReference type="InterPro" id="IPR051067">
    <property type="entry name" value="NHER"/>
</dbReference>
<keyword evidence="7 9" id="KW-0472">Membrane</keyword>
<organism evidence="12 13">
    <name type="scientific">Staurois parvus</name>
    <dbReference type="NCBI Taxonomy" id="386267"/>
    <lineage>
        <taxon>Eukaryota</taxon>
        <taxon>Metazoa</taxon>
        <taxon>Chordata</taxon>
        <taxon>Craniata</taxon>
        <taxon>Vertebrata</taxon>
        <taxon>Euteleostomi</taxon>
        <taxon>Amphibia</taxon>
        <taxon>Batrachia</taxon>
        <taxon>Anura</taxon>
        <taxon>Neobatrachia</taxon>
        <taxon>Ranoidea</taxon>
        <taxon>Ranidae</taxon>
        <taxon>Staurois</taxon>
    </lineage>
</organism>
<keyword evidence="13" id="KW-1185">Reference proteome</keyword>
<keyword evidence="8" id="KW-0966">Cell projection</keyword>
<reference evidence="12" key="1">
    <citation type="submission" date="2023-05" db="EMBL/GenBank/DDBJ databases">
        <authorList>
            <person name="Stuckert A."/>
        </authorList>
    </citation>
    <scope>NUCLEOTIDE SEQUENCE</scope>
</reference>
<dbReference type="InterPro" id="IPR036034">
    <property type="entry name" value="PDZ_sf"/>
</dbReference>
<evidence type="ECO:0000256" key="2">
    <source>
        <dbReference type="ARBA" id="ARBA00004184"/>
    </source>
</evidence>
<comment type="caution">
    <text evidence="12">The sequence shown here is derived from an EMBL/GenBank/DDBJ whole genome shotgun (WGS) entry which is preliminary data.</text>
</comment>
<dbReference type="PROSITE" id="PS50106">
    <property type="entry name" value="PDZ"/>
    <property type="match status" value="2"/>
</dbReference>
<evidence type="ECO:0000313" key="13">
    <source>
        <dbReference type="Proteomes" id="UP001162483"/>
    </source>
</evidence>
<dbReference type="CDD" id="cd06768">
    <property type="entry name" value="PDZ_NHERF-like"/>
    <property type="match status" value="2"/>
</dbReference>
<dbReference type="SMART" id="SM00228">
    <property type="entry name" value="PDZ"/>
    <property type="match status" value="2"/>
</dbReference>
<feature type="compositionally biased region" description="Basic and acidic residues" evidence="10">
    <location>
        <begin position="322"/>
        <end position="332"/>
    </location>
</feature>
<accession>A0ABN9HJ38</accession>
<gene>
    <name evidence="12" type="ORF">SPARVUS_LOCUS16189746</name>
</gene>
<dbReference type="PIRSF" id="PIRSF037866">
    <property type="entry name" value="EBP50"/>
    <property type="match status" value="1"/>
</dbReference>
<feature type="region of interest" description="Disordered" evidence="10">
    <location>
        <begin position="303"/>
        <end position="332"/>
    </location>
</feature>
<sequence>MAPERVCVLEKGPSGYGFHLHSEKNRPGQYVKLVEPGSTAEKAGLRAGDRLIRVCGEDVRELGHQQVVGKIRAATEQLTLEVQGPEEEAEDISQVANPPAASANDKECIENQLIRSGGQKKKEYRPRLCTMKKGQNGYGFNLHSDKSHPGQYIRAVDPDSPAEQAGLLPKDRIIEVNGESMVGKHHGEVVSAIKAGGEETTMLVVDPETDQYFQECHVTPGQQHLSGPLPDKVVNGDLEKEDKLEHLENDSPRNSFVSNPEPAPVENPISQEAQKDVLDSSPVPASNPVPSIETLDLNLSLAAAKERAHQKRSQKKAPTMDWSKRKEVFSSL</sequence>
<name>A0ABN9HJ38_9NEOB</name>
<feature type="compositionally biased region" description="Low complexity" evidence="10">
    <location>
        <begin position="280"/>
        <end position="291"/>
    </location>
</feature>
<evidence type="ECO:0000256" key="7">
    <source>
        <dbReference type="ARBA" id="ARBA00023136"/>
    </source>
</evidence>
<dbReference type="Pfam" id="PF09007">
    <property type="entry name" value="EBP50_C"/>
    <property type="match status" value="1"/>
</dbReference>
<evidence type="ECO:0000256" key="9">
    <source>
        <dbReference type="PIRNR" id="PIRNR037866"/>
    </source>
</evidence>
<dbReference type="InterPro" id="IPR015098">
    <property type="entry name" value="EBP50_C"/>
</dbReference>
<evidence type="ECO:0000256" key="4">
    <source>
        <dbReference type="ARBA" id="ARBA00004486"/>
    </source>
</evidence>
<evidence type="ECO:0000313" key="12">
    <source>
        <dbReference type="EMBL" id="CAI9621808.1"/>
    </source>
</evidence>
<dbReference type="Gene3D" id="2.30.42.10">
    <property type="match status" value="2"/>
</dbReference>
<dbReference type="EMBL" id="CATNWA010021212">
    <property type="protein sequence ID" value="CAI9621808.1"/>
    <property type="molecule type" value="Genomic_DNA"/>
</dbReference>
<dbReference type="Pfam" id="PF00595">
    <property type="entry name" value="PDZ"/>
    <property type="match status" value="2"/>
</dbReference>
<evidence type="ECO:0000256" key="5">
    <source>
        <dbReference type="ARBA" id="ARBA00022687"/>
    </source>
</evidence>
<evidence type="ECO:0000259" key="11">
    <source>
        <dbReference type="PROSITE" id="PS50106"/>
    </source>
</evidence>
<evidence type="ECO:0000256" key="6">
    <source>
        <dbReference type="ARBA" id="ARBA00022737"/>
    </source>
</evidence>
<keyword evidence="6" id="KW-0677">Repeat</keyword>
<comment type="function">
    <text evidence="9">Scaffold protein that connects plasma membrane proteins with members of the ezrin/moesin/radixin family and thereby helps to link them to the actin cytoskeleton and to regulate their surface expression.</text>
</comment>
<evidence type="ECO:0000256" key="10">
    <source>
        <dbReference type="SAM" id="MobiDB-lite"/>
    </source>
</evidence>
<evidence type="ECO:0000256" key="8">
    <source>
        <dbReference type="ARBA" id="ARBA00023273"/>
    </source>
</evidence>
<dbReference type="SUPFAM" id="SSF50156">
    <property type="entry name" value="PDZ domain-like"/>
    <property type="match status" value="2"/>
</dbReference>
<dbReference type="InterPro" id="IPR001478">
    <property type="entry name" value="PDZ"/>
</dbReference>
<dbReference type="PANTHER" id="PTHR14191:SF7">
    <property type="entry name" value="NA(+)_H(+) EXCHANGE REGULATORY COFACTOR NHE-RF1"/>
    <property type="match status" value="1"/>
</dbReference>
<evidence type="ECO:0000256" key="3">
    <source>
        <dbReference type="ARBA" id="ARBA00004466"/>
    </source>
</evidence>
<dbReference type="PANTHER" id="PTHR14191">
    <property type="entry name" value="PDZ DOMAIN CONTAINING PROTEIN"/>
    <property type="match status" value="1"/>
</dbReference>
<comment type="subcellular location">
    <subcellularLocation>
        <location evidence="4">Cell projection</location>
        <location evidence="4">Filopodium</location>
    </subcellularLocation>
    <subcellularLocation>
        <location evidence="1">Cell projection</location>
        <location evidence="1">Microvillus</location>
    </subcellularLocation>
    <subcellularLocation>
        <location evidence="3">Cell projection</location>
        <location evidence="3">Ruffle</location>
    </subcellularLocation>
    <subcellularLocation>
        <location evidence="2 9">Endomembrane system</location>
        <topology evidence="2 9">Peripheral membrane protein</topology>
    </subcellularLocation>
</comment>